<evidence type="ECO:0000313" key="2">
    <source>
        <dbReference type="Proteomes" id="UP001642409"/>
    </source>
</evidence>
<dbReference type="SUPFAM" id="SSF53098">
    <property type="entry name" value="Ribonuclease H-like"/>
    <property type="match status" value="1"/>
</dbReference>
<accession>A0ABP1HG08</accession>
<dbReference type="EMBL" id="CAXDID020000026">
    <property type="protein sequence ID" value="CAL5991073.1"/>
    <property type="molecule type" value="Genomic_DNA"/>
</dbReference>
<dbReference type="InterPro" id="IPR012337">
    <property type="entry name" value="RNaseH-like_sf"/>
</dbReference>
<dbReference type="Proteomes" id="UP001642409">
    <property type="component" value="Unassembled WGS sequence"/>
</dbReference>
<sequence>MSRRATPPSQSPVEKFSDDENTILEPALRFIRYEGKNAIKQCMLCDAEGKYHELQSPNARQVVQHLLLHNIHREYMGVQIKEFRFNIFVVAIACDSASCGIKAHQLLNGLVKNLEFEQIRNTQLASSTHPVLLRCAAHVGNLFLQDYCRDWNVWSQIQSIAVKHNVRAVMCATRWTSCLNAAKKIKKWIPPGSNLAIDVEIVRLATKYIQFVEADRADAYVLFQQMNQLKTELIRLNNERSRSMLANIEAREQKYHTTHDKIGQFLLSLDPQNPNTDYETFRTLCEQMASKFSKDQLKGNNPVQFYEQLISIEKAEQAVEYLRTSPNGKTDYIDYLFNIWHTNPVIRDTLSIIRALTINSASLERLFSIFHRQTASFLRGSINKETLIKMGIIYTEIMQPEIQRWKQQQLINKLIDKRKGISISEQLMHWNEF</sequence>
<evidence type="ECO:0008006" key="3">
    <source>
        <dbReference type="Google" id="ProtNLM"/>
    </source>
</evidence>
<evidence type="ECO:0000313" key="1">
    <source>
        <dbReference type="EMBL" id="CAL5991073.1"/>
    </source>
</evidence>
<organism evidence="1 2">
    <name type="scientific">Hexamita inflata</name>
    <dbReference type="NCBI Taxonomy" id="28002"/>
    <lineage>
        <taxon>Eukaryota</taxon>
        <taxon>Metamonada</taxon>
        <taxon>Diplomonadida</taxon>
        <taxon>Hexamitidae</taxon>
        <taxon>Hexamitinae</taxon>
        <taxon>Hexamita</taxon>
    </lineage>
</organism>
<name>A0ABP1HG08_9EUKA</name>
<proteinExistence type="predicted"/>
<gene>
    <name evidence="1" type="ORF">HINF_LOCUS11905</name>
</gene>
<keyword evidence="2" id="KW-1185">Reference proteome</keyword>
<protein>
    <recommendedName>
        <fullName evidence="3">HAT C-terminal dimerisation domain-containing protein</fullName>
    </recommendedName>
</protein>
<comment type="caution">
    <text evidence="1">The sequence shown here is derived from an EMBL/GenBank/DDBJ whole genome shotgun (WGS) entry which is preliminary data.</text>
</comment>
<reference evidence="1 2" key="1">
    <citation type="submission" date="2024-07" db="EMBL/GenBank/DDBJ databases">
        <authorList>
            <person name="Akdeniz Z."/>
        </authorList>
    </citation>
    <scope>NUCLEOTIDE SEQUENCE [LARGE SCALE GENOMIC DNA]</scope>
</reference>